<dbReference type="RefSeq" id="WP_014277389.1">
    <property type="nucleotide sequence ID" value="NZ_BIMW01000076.1"/>
</dbReference>
<keyword evidence="3" id="KW-1185">Reference proteome</keyword>
<dbReference type="InterPro" id="IPR011727">
    <property type="entry name" value="CHP02117"/>
</dbReference>
<feature type="transmembrane region" description="Helical" evidence="1">
    <location>
        <begin position="12"/>
        <end position="36"/>
    </location>
</feature>
<sequence length="228" mass="25884">MNISKLKLPGKAKYKIITILAFVIVVILPLFLPYFWILPAQKNCDITIHITGNILHTDIFVPVETSVFDWHQFMELSEIGKQTAGNYRYLALGWGDRQVYLESPTFADLQLPTALKALFLPTPSVLRVQVYQTLPVAQDLQPLNISEDNYLKLVDFLQNSFRLDSAGKPIRIGYGYGIRDSFYEAKGVYSLLRHCNTWVAEALRAARVQTPRQPSLPLLILNKARSSC</sequence>
<accession>A0A5M3T485</accession>
<organism evidence="2 3">
    <name type="scientific">Limnospira platensis NIES-46</name>
    <dbReference type="NCBI Taxonomy" id="1236695"/>
    <lineage>
        <taxon>Bacteria</taxon>
        <taxon>Bacillati</taxon>
        <taxon>Cyanobacteriota</taxon>
        <taxon>Cyanophyceae</taxon>
        <taxon>Oscillatoriophycideae</taxon>
        <taxon>Oscillatoriales</taxon>
        <taxon>Sirenicapillariaceae</taxon>
        <taxon>Limnospira</taxon>
    </lineage>
</organism>
<evidence type="ECO:0000313" key="3">
    <source>
        <dbReference type="Proteomes" id="UP000326169"/>
    </source>
</evidence>
<evidence type="ECO:0000256" key="1">
    <source>
        <dbReference type="SAM" id="Phobius"/>
    </source>
</evidence>
<evidence type="ECO:0000313" key="2">
    <source>
        <dbReference type="EMBL" id="GCE93677.1"/>
    </source>
</evidence>
<dbReference type="Proteomes" id="UP000326169">
    <property type="component" value="Unassembled WGS sequence"/>
</dbReference>
<keyword evidence="1" id="KW-0812">Transmembrane</keyword>
<keyword evidence="1" id="KW-0472">Membrane</keyword>
<dbReference type="GeneID" id="301682587"/>
<gene>
    <name evidence="2" type="ORF">NIES46_17290</name>
</gene>
<comment type="caution">
    <text evidence="2">The sequence shown here is derived from an EMBL/GenBank/DDBJ whole genome shotgun (WGS) entry which is preliminary data.</text>
</comment>
<dbReference type="EMBL" id="BIMW01000076">
    <property type="protein sequence ID" value="GCE93677.1"/>
    <property type="molecule type" value="Genomic_DNA"/>
</dbReference>
<reference evidence="2 3" key="1">
    <citation type="journal article" date="2019" name="J Genomics">
        <title>The Draft Genome of a Hydrogen-producing Cyanobacterium, Arthrospira platensis NIES-46.</title>
        <authorList>
            <person name="Suzuki S."/>
            <person name="Yamaguchi H."/>
            <person name="Kawachi M."/>
        </authorList>
    </citation>
    <scope>NUCLEOTIDE SEQUENCE [LARGE SCALE GENOMIC DNA]</scope>
    <source>
        <strain evidence="2 3">NIES-46</strain>
    </source>
</reference>
<dbReference type="NCBIfam" id="TIGR02117">
    <property type="entry name" value="chp_urease_rgn"/>
    <property type="match status" value="1"/>
</dbReference>
<keyword evidence="1" id="KW-1133">Transmembrane helix</keyword>
<dbReference type="Pfam" id="PF09601">
    <property type="entry name" value="DUF2459"/>
    <property type="match status" value="1"/>
</dbReference>
<proteinExistence type="predicted"/>
<protein>
    <recommendedName>
        <fullName evidence="4">TIGR02117 family protein</fullName>
    </recommendedName>
</protein>
<name>A0A5M3T485_LIMPL</name>
<evidence type="ECO:0008006" key="4">
    <source>
        <dbReference type="Google" id="ProtNLM"/>
    </source>
</evidence>